<reference evidence="3" key="1">
    <citation type="submission" date="2018-05" db="EMBL/GenBank/DDBJ databases">
        <authorList>
            <person name="Lanie J.A."/>
            <person name="Ng W.-L."/>
            <person name="Kazmierczak K.M."/>
            <person name="Andrzejewski T.M."/>
            <person name="Davidsen T.M."/>
            <person name="Wayne K.J."/>
            <person name="Tettelin H."/>
            <person name="Glass J.I."/>
            <person name="Rusch D."/>
            <person name="Podicherti R."/>
            <person name="Tsui H.-C.T."/>
            <person name="Winkler M.E."/>
        </authorList>
    </citation>
    <scope>NUCLEOTIDE SEQUENCE</scope>
</reference>
<dbReference type="InterPro" id="IPR029058">
    <property type="entry name" value="AB_hydrolase_fold"/>
</dbReference>
<dbReference type="Pfam" id="PF00561">
    <property type="entry name" value="Abhydrolase_1"/>
    <property type="match status" value="1"/>
</dbReference>
<protein>
    <recommendedName>
        <fullName evidence="2">AB hydrolase-1 domain-containing protein</fullName>
    </recommendedName>
</protein>
<evidence type="ECO:0000259" key="2">
    <source>
        <dbReference type="Pfam" id="PF00561"/>
    </source>
</evidence>
<dbReference type="PANTHER" id="PTHR42977:SF3">
    <property type="entry name" value="AB HYDROLASE-1 DOMAIN-CONTAINING PROTEIN"/>
    <property type="match status" value="1"/>
</dbReference>
<accession>A0A383E2Y2</accession>
<evidence type="ECO:0000256" key="1">
    <source>
        <dbReference type="ARBA" id="ARBA00022801"/>
    </source>
</evidence>
<dbReference type="Gene3D" id="3.40.50.1820">
    <property type="entry name" value="alpha/beta hydrolase"/>
    <property type="match status" value="1"/>
</dbReference>
<sequence length="206" mass="24083">MIHDNKVLRTPDKYFENLPLWNYEPHYFTSKLYNLEVRIAYYDLGNKEAKETLVLPHGMSAWSYLYRRMIPPLINAGYRVILFDQVGCGRSDKPAKEEDYTYERHVGWNIDLLINFLKIKDATIVLQDWGGLIGLRVVAAYPSVFRRIIVANTMLPTCDDNFFKVSQGFYSWKTFAFRTGLKDDQWIEERGSRWPGQIMAQKAIGP</sequence>
<keyword evidence="1" id="KW-0378">Hydrolase</keyword>
<organism evidence="3">
    <name type="scientific">marine metagenome</name>
    <dbReference type="NCBI Taxonomy" id="408172"/>
    <lineage>
        <taxon>unclassified sequences</taxon>
        <taxon>metagenomes</taxon>
        <taxon>ecological metagenomes</taxon>
    </lineage>
</organism>
<evidence type="ECO:0000313" key="3">
    <source>
        <dbReference type="EMBL" id="SVE50823.1"/>
    </source>
</evidence>
<dbReference type="GO" id="GO:0004301">
    <property type="term" value="F:epoxide hydrolase activity"/>
    <property type="evidence" value="ECO:0007669"/>
    <property type="project" value="TreeGrafter"/>
</dbReference>
<feature type="non-terminal residue" evidence="3">
    <location>
        <position position="206"/>
    </location>
</feature>
<gene>
    <name evidence="3" type="ORF">METZ01_LOCUS503677</name>
</gene>
<dbReference type="InterPro" id="IPR051340">
    <property type="entry name" value="Haloalkane_dehalogenase"/>
</dbReference>
<feature type="domain" description="AB hydrolase-1" evidence="2">
    <location>
        <begin position="52"/>
        <end position="169"/>
    </location>
</feature>
<dbReference type="SUPFAM" id="SSF53474">
    <property type="entry name" value="alpha/beta-Hydrolases"/>
    <property type="match status" value="1"/>
</dbReference>
<name>A0A383E2Y2_9ZZZZ</name>
<dbReference type="PANTHER" id="PTHR42977">
    <property type="entry name" value="HYDROLASE-RELATED"/>
    <property type="match status" value="1"/>
</dbReference>
<proteinExistence type="predicted"/>
<dbReference type="InterPro" id="IPR000073">
    <property type="entry name" value="AB_hydrolase_1"/>
</dbReference>
<dbReference type="AlphaFoldDB" id="A0A383E2Y2"/>
<dbReference type="EMBL" id="UINC01222162">
    <property type="protein sequence ID" value="SVE50823.1"/>
    <property type="molecule type" value="Genomic_DNA"/>
</dbReference>